<evidence type="ECO:0000313" key="10">
    <source>
        <dbReference type="Proteomes" id="UP000525652"/>
    </source>
</evidence>
<evidence type="ECO:0000256" key="8">
    <source>
        <dbReference type="SAM" id="Phobius"/>
    </source>
</evidence>
<reference evidence="9 10" key="1">
    <citation type="submission" date="2020-07" db="EMBL/GenBank/DDBJ databases">
        <authorList>
            <person name="Feng X."/>
        </authorList>
    </citation>
    <scope>NUCLEOTIDE SEQUENCE [LARGE SCALE GENOMIC DNA]</scope>
    <source>
        <strain evidence="9 10">JCM14086</strain>
    </source>
</reference>
<feature type="transmembrane region" description="Helical" evidence="8">
    <location>
        <begin position="872"/>
        <end position="891"/>
    </location>
</feature>
<keyword evidence="7 8" id="KW-0472">Membrane</keyword>
<dbReference type="RefSeq" id="WP_185692955.1">
    <property type="nucleotide sequence ID" value="NZ_JACHVA010000083.1"/>
</dbReference>
<dbReference type="InterPro" id="IPR027463">
    <property type="entry name" value="AcrB_DN_DC_subdom"/>
</dbReference>
<evidence type="ECO:0000256" key="7">
    <source>
        <dbReference type="ARBA" id="ARBA00023136"/>
    </source>
</evidence>
<dbReference type="AlphaFoldDB" id="A0A7X1AYC8"/>
<keyword evidence="4" id="KW-1003">Cell membrane</keyword>
<dbReference type="Proteomes" id="UP000525652">
    <property type="component" value="Unassembled WGS sequence"/>
</dbReference>
<feature type="transmembrane region" description="Helical" evidence="8">
    <location>
        <begin position="970"/>
        <end position="989"/>
    </location>
</feature>
<dbReference type="Gene3D" id="3.30.70.1440">
    <property type="entry name" value="Multidrug efflux transporter AcrB pore domain"/>
    <property type="match status" value="1"/>
</dbReference>
<dbReference type="Gene3D" id="1.20.1640.10">
    <property type="entry name" value="Multidrug efflux transporter AcrB transmembrane domain"/>
    <property type="match status" value="2"/>
</dbReference>
<name>A0A7X1AYC8_9BACT</name>
<keyword evidence="3" id="KW-0813">Transport</keyword>
<keyword evidence="5 8" id="KW-0812">Transmembrane</keyword>
<dbReference type="PANTHER" id="PTHR32063">
    <property type="match status" value="1"/>
</dbReference>
<gene>
    <name evidence="9" type="ORF">H5P30_10760</name>
</gene>
<keyword evidence="10" id="KW-1185">Reference proteome</keyword>
<dbReference type="SUPFAM" id="SSF82693">
    <property type="entry name" value="Multidrug efflux transporter AcrB pore domain, PN1, PN2, PC1 and PC2 subdomains"/>
    <property type="match status" value="3"/>
</dbReference>
<sequence>MLNHWIESVLRNKLVVVLLTLAVMGAGYLSYKKLPVDAFPDVSPALVQVFTVTSGLGPEEVEKFVTFPVEASMSGLPKVTEIRSVSNFGLSVVSIYFEEGTDIYFARQVVGERLGEAREAIPDGFGEPEMGPISTGQGLVLYYNLIDTTGEYSLEDLRSLQDWVVKFNLQTVPGVTEVLGIGGFVKQFQVNVDPDALLRYNVSLHDLIERIEENNENVGGQFLERNGEMFILRSEGLADGMDDLKSIIVSHEDGTPVYLEEVADVEIGGEIRQGLQTRNGIEEVVSGMVIKLYGTNSSTVIEAVENKLGEIQEALPEGIVIDPYYEQKTLVEGAVNTVTSALLQGIILVVLVLLLFIGGFRPSLVVALAIPFSVLIATTAMYYFGISANLMSLGGLAIAIGMMVDGTIVMVENTDRLMRTSAGSESKIRIIARACQEVAKPITFATLIVVLVFIPLFTLQGVEGKMFRPLAYTVSLAMFGSLIYALFGAPVFAALFLPNLSRRNKETEEKPQEIWVVRALVAVYRPVVSFFVRLRWLAVGLAAALLLVGLWVFPKLGSEFTPRLMEGDIIANLTMAPSVSLAETQRNTMIAERRLLEIPEIEQAISRIGRGEVGAHGDPVNTVHMMVVLKDPSEWRDGFTQADVENAMREKLEGMPGVQANMTQPIQLSVDELIGGTKAQLAIKLFGPDLDILKEKGEDIANVVREVDGAADVQAGQITGAPQIVIRPDREAVSRYGFNLSEVQALIEAAVGGVEAGQIYEGVRRFDIYVRYQKDARDTVEDLGALIIRTPEGAMIPLGEIALIEEITGPLSIVRENTQRYLQIQSNVVGRDIGSFVEEAQKAIDAEVDLPPGYLVTWGGQYELQKEANQRLLVVVPITLALIALLIYLSFTSLKNTALILLNIPLALVGGVVALWIAGENLSVPSSIGFIALFGIALGNGMVLVTYLNQLFREGMDIHVVSVKAACLRVRPVLMTAGTTALGLVPLLLATGPGSEVQRPLAIVVIGGLVSSTILTLLVLPALYKWFAVSLPREPSTSAGSQPIRTKTF</sequence>
<evidence type="ECO:0000256" key="2">
    <source>
        <dbReference type="ARBA" id="ARBA00010942"/>
    </source>
</evidence>
<feature type="transmembrane region" description="Helical" evidence="8">
    <location>
        <begin position="930"/>
        <end position="949"/>
    </location>
</feature>
<keyword evidence="6 8" id="KW-1133">Transmembrane helix</keyword>
<dbReference type="PANTHER" id="PTHR32063:SF24">
    <property type="entry name" value="CATION EFFLUX SYSTEM (ACRB_ACRD_ACRF FAMILY)"/>
    <property type="match status" value="1"/>
</dbReference>
<feature type="transmembrane region" description="Helical" evidence="8">
    <location>
        <begin position="1001"/>
        <end position="1024"/>
    </location>
</feature>
<comment type="caution">
    <text evidence="9">The sequence shown here is derived from an EMBL/GenBank/DDBJ whole genome shotgun (WGS) entry which is preliminary data.</text>
</comment>
<dbReference type="SUPFAM" id="SSF82714">
    <property type="entry name" value="Multidrug efflux transporter AcrB TolC docking domain, DN and DC subdomains"/>
    <property type="match status" value="2"/>
</dbReference>
<evidence type="ECO:0000256" key="5">
    <source>
        <dbReference type="ARBA" id="ARBA00022692"/>
    </source>
</evidence>
<dbReference type="InterPro" id="IPR001036">
    <property type="entry name" value="Acrflvin-R"/>
</dbReference>
<feature type="transmembrane region" description="Helical" evidence="8">
    <location>
        <begin position="390"/>
        <end position="411"/>
    </location>
</feature>
<accession>A0A7X1AYC8</accession>
<protein>
    <submittedName>
        <fullName evidence="9">Efflux RND transporter permease subunit</fullName>
    </submittedName>
</protein>
<dbReference type="Gene3D" id="3.30.70.1320">
    <property type="entry name" value="Multidrug efflux transporter AcrB pore domain like"/>
    <property type="match status" value="1"/>
</dbReference>
<evidence type="ECO:0000256" key="3">
    <source>
        <dbReference type="ARBA" id="ARBA00022448"/>
    </source>
</evidence>
<feature type="transmembrane region" description="Helical" evidence="8">
    <location>
        <begin position="12"/>
        <end position="31"/>
    </location>
</feature>
<evidence type="ECO:0000256" key="6">
    <source>
        <dbReference type="ARBA" id="ARBA00022989"/>
    </source>
</evidence>
<dbReference type="EMBL" id="JACHVA010000083">
    <property type="protein sequence ID" value="MBC2602258.1"/>
    <property type="molecule type" value="Genomic_DNA"/>
</dbReference>
<evidence type="ECO:0000256" key="4">
    <source>
        <dbReference type="ARBA" id="ARBA00022475"/>
    </source>
</evidence>
<dbReference type="NCBIfam" id="TIGR00914">
    <property type="entry name" value="2A0601"/>
    <property type="match status" value="1"/>
</dbReference>
<feature type="transmembrane region" description="Helical" evidence="8">
    <location>
        <begin position="338"/>
        <end position="357"/>
    </location>
</feature>
<dbReference type="PRINTS" id="PR00702">
    <property type="entry name" value="ACRIFLAVINRP"/>
</dbReference>
<dbReference type="GO" id="GO:0008324">
    <property type="term" value="F:monoatomic cation transmembrane transporter activity"/>
    <property type="evidence" value="ECO:0007669"/>
    <property type="project" value="InterPro"/>
</dbReference>
<dbReference type="InterPro" id="IPR004763">
    <property type="entry name" value="CusA-like"/>
</dbReference>
<dbReference type="GO" id="GO:0042910">
    <property type="term" value="F:xenobiotic transmembrane transporter activity"/>
    <property type="evidence" value="ECO:0007669"/>
    <property type="project" value="TreeGrafter"/>
</dbReference>
<feature type="transmembrane region" description="Helical" evidence="8">
    <location>
        <begin position="364"/>
        <end position="384"/>
    </location>
</feature>
<feature type="transmembrane region" description="Helical" evidence="8">
    <location>
        <begin position="438"/>
        <end position="458"/>
    </location>
</feature>
<evidence type="ECO:0000256" key="1">
    <source>
        <dbReference type="ARBA" id="ARBA00004651"/>
    </source>
</evidence>
<comment type="similarity">
    <text evidence="2">Belongs to the resistance-nodulation-cell division (RND) (TC 2.A.6) family.</text>
</comment>
<proteinExistence type="inferred from homology"/>
<organism evidence="9 10">
    <name type="scientific">Puniceicoccus vermicola</name>
    <dbReference type="NCBI Taxonomy" id="388746"/>
    <lineage>
        <taxon>Bacteria</taxon>
        <taxon>Pseudomonadati</taxon>
        <taxon>Verrucomicrobiota</taxon>
        <taxon>Opitutia</taxon>
        <taxon>Puniceicoccales</taxon>
        <taxon>Puniceicoccaceae</taxon>
        <taxon>Puniceicoccus</taxon>
    </lineage>
</organism>
<dbReference type="Pfam" id="PF00873">
    <property type="entry name" value="ACR_tran"/>
    <property type="match status" value="1"/>
</dbReference>
<dbReference type="Gene3D" id="3.30.70.1430">
    <property type="entry name" value="Multidrug efflux transporter AcrB pore domain"/>
    <property type="match status" value="2"/>
</dbReference>
<dbReference type="Gene3D" id="3.30.2090.10">
    <property type="entry name" value="Multidrug efflux transporter AcrB TolC docking domain, DN and DC subdomains"/>
    <property type="match status" value="2"/>
</dbReference>
<feature type="transmembrane region" description="Helical" evidence="8">
    <location>
        <begin position="534"/>
        <end position="553"/>
    </location>
</feature>
<comment type="subcellular location">
    <subcellularLocation>
        <location evidence="1">Cell membrane</location>
        <topology evidence="1">Multi-pass membrane protein</topology>
    </subcellularLocation>
</comment>
<evidence type="ECO:0000313" key="9">
    <source>
        <dbReference type="EMBL" id="MBC2602258.1"/>
    </source>
</evidence>
<dbReference type="SUPFAM" id="SSF82866">
    <property type="entry name" value="Multidrug efflux transporter AcrB transmembrane domain"/>
    <property type="match status" value="2"/>
</dbReference>
<feature type="transmembrane region" description="Helical" evidence="8">
    <location>
        <begin position="470"/>
        <end position="497"/>
    </location>
</feature>
<feature type="transmembrane region" description="Helical" evidence="8">
    <location>
        <begin position="898"/>
        <end position="918"/>
    </location>
</feature>
<dbReference type="GO" id="GO:0005886">
    <property type="term" value="C:plasma membrane"/>
    <property type="evidence" value="ECO:0007669"/>
    <property type="project" value="UniProtKB-SubCell"/>
</dbReference>